<keyword evidence="2" id="KW-1003">Cell membrane</keyword>
<evidence type="ECO:0000256" key="1">
    <source>
        <dbReference type="ARBA" id="ARBA00004651"/>
    </source>
</evidence>
<dbReference type="PROSITE" id="PS50262">
    <property type="entry name" value="G_PROTEIN_RECEP_F1_2"/>
    <property type="match status" value="1"/>
</dbReference>
<dbReference type="PANTHER" id="PTHR24246">
    <property type="entry name" value="OLFACTORY RECEPTOR AND ADENOSINE RECEPTOR"/>
    <property type="match status" value="1"/>
</dbReference>
<evidence type="ECO:0000256" key="7">
    <source>
        <dbReference type="ARBA" id="ARBA00023170"/>
    </source>
</evidence>
<name>A0A5S6QJR2_TRIMR</name>
<feature type="transmembrane region" description="Helical" evidence="10">
    <location>
        <begin position="301"/>
        <end position="324"/>
    </location>
</feature>
<keyword evidence="3 10" id="KW-0812">Transmembrane</keyword>
<evidence type="ECO:0000256" key="4">
    <source>
        <dbReference type="ARBA" id="ARBA00022989"/>
    </source>
</evidence>
<dbReference type="GO" id="GO:0004930">
    <property type="term" value="F:G protein-coupled receptor activity"/>
    <property type="evidence" value="ECO:0007669"/>
    <property type="project" value="UniProtKB-KW"/>
</dbReference>
<evidence type="ECO:0000256" key="9">
    <source>
        <dbReference type="ARBA" id="ARBA00023224"/>
    </source>
</evidence>
<evidence type="ECO:0000256" key="6">
    <source>
        <dbReference type="ARBA" id="ARBA00023136"/>
    </source>
</evidence>
<dbReference type="WBParaSite" id="TMUE_2000007404.1">
    <property type="protein sequence ID" value="TMUE_2000007404.1"/>
    <property type="gene ID" value="WBGene00285667"/>
</dbReference>
<dbReference type="InterPro" id="IPR017452">
    <property type="entry name" value="GPCR_Rhodpsn_7TM"/>
</dbReference>
<dbReference type="CDD" id="cd00637">
    <property type="entry name" value="7tm_classA_rhodopsin-like"/>
    <property type="match status" value="1"/>
</dbReference>
<feature type="domain" description="G-protein coupled receptors family 1 profile" evidence="11">
    <location>
        <begin position="69"/>
        <end position="322"/>
    </location>
</feature>
<evidence type="ECO:0000313" key="12">
    <source>
        <dbReference type="Proteomes" id="UP000046395"/>
    </source>
</evidence>
<keyword evidence="5" id="KW-0297">G-protein coupled receptor</keyword>
<feature type="transmembrane region" description="Helical" evidence="10">
    <location>
        <begin position="170"/>
        <end position="188"/>
    </location>
</feature>
<feature type="transmembrane region" description="Helical" evidence="10">
    <location>
        <begin position="123"/>
        <end position="150"/>
    </location>
</feature>
<reference evidence="13" key="1">
    <citation type="submission" date="2019-12" db="UniProtKB">
        <authorList>
            <consortium name="WormBaseParasite"/>
        </authorList>
    </citation>
    <scope>IDENTIFICATION</scope>
</reference>
<dbReference type="Proteomes" id="UP000046395">
    <property type="component" value="Unassembled WGS sequence"/>
</dbReference>
<feature type="transmembrane region" description="Helical" evidence="10">
    <location>
        <begin position="88"/>
        <end position="111"/>
    </location>
</feature>
<comment type="subcellular location">
    <subcellularLocation>
        <location evidence="1">Cell membrane</location>
        <topology evidence="1">Multi-pass membrane protein</topology>
    </subcellularLocation>
</comment>
<evidence type="ECO:0000256" key="3">
    <source>
        <dbReference type="ARBA" id="ARBA00022692"/>
    </source>
</evidence>
<accession>A0A5S6QJR2</accession>
<keyword evidence="9" id="KW-0807">Transducer</keyword>
<dbReference type="SMART" id="SM01381">
    <property type="entry name" value="7TM_GPCR_Srsx"/>
    <property type="match status" value="1"/>
</dbReference>
<feature type="transmembrane region" description="Helical" evidence="10">
    <location>
        <begin position="269"/>
        <end position="289"/>
    </location>
</feature>
<feature type="transmembrane region" description="Helical" evidence="10">
    <location>
        <begin position="221"/>
        <end position="240"/>
    </location>
</feature>
<keyword evidence="8" id="KW-0325">Glycoprotein</keyword>
<dbReference type="SUPFAM" id="SSF81321">
    <property type="entry name" value="Family A G protein-coupled receptor-like"/>
    <property type="match status" value="1"/>
</dbReference>
<evidence type="ECO:0000256" key="5">
    <source>
        <dbReference type="ARBA" id="ARBA00023040"/>
    </source>
</evidence>
<dbReference type="Pfam" id="PF00001">
    <property type="entry name" value="7tm_1"/>
    <property type="match status" value="1"/>
</dbReference>
<dbReference type="GO" id="GO:0005886">
    <property type="term" value="C:plasma membrane"/>
    <property type="evidence" value="ECO:0007669"/>
    <property type="project" value="UniProtKB-SubCell"/>
</dbReference>
<protein>
    <submittedName>
        <fullName evidence="13">G_PROTEIN_RECEP_F1_2 domain-containing protein</fullName>
    </submittedName>
</protein>
<evidence type="ECO:0000256" key="8">
    <source>
        <dbReference type="ARBA" id="ARBA00023180"/>
    </source>
</evidence>
<dbReference type="Gene3D" id="1.20.1070.10">
    <property type="entry name" value="Rhodopsin 7-helix transmembrane proteins"/>
    <property type="match status" value="1"/>
</dbReference>
<keyword evidence="4 10" id="KW-1133">Transmembrane helix</keyword>
<dbReference type="PANTHER" id="PTHR24246:SF27">
    <property type="entry name" value="ADENOSINE RECEPTOR, ISOFORM A"/>
    <property type="match status" value="1"/>
</dbReference>
<evidence type="ECO:0000256" key="2">
    <source>
        <dbReference type="ARBA" id="ARBA00022475"/>
    </source>
</evidence>
<keyword evidence="7" id="KW-0675">Receptor</keyword>
<proteinExistence type="predicted"/>
<evidence type="ECO:0000256" key="10">
    <source>
        <dbReference type="SAM" id="Phobius"/>
    </source>
</evidence>
<feature type="transmembrane region" description="Helical" evidence="10">
    <location>
        <begin position="49"/>
        <end position="76"/>
    </location>
</feature>
<sequence>MNLRLHYMPKPYLFLADINFEIATSWSEEPELDMENSSAKIELEHDENISAALAVTTVILLVSVLEAAANLLILLVLFKTGQYKSKQYLTLTALSFNDFLLGITAFFYEIWQMASLTTNSMTTISFCCLVTTPLQTLLANDLFLMAIVALERTIITFHPTFYENISPKSFPVPIILAAVFLSICLILSEAMSSSGNEETTLYCSKDDCWGERKRAVGIHSTFISIAVVILLLNVISFCYMNHKARSYRRRQLKNMFLLKFSNQIRMLKTVSGITFTVVLSQIVGRSLLVLSLNRADRKDKFYLFALFLLTSLICSACDFLIYFYNCEEFQSTLKLFVCHDSVVAPFKRVIWRR</sequence>
<keyword evidence="6 10" id="KW-0472">Membrane</keyword>
<evidence type="ECO:0000313" key="13">
    <source>
        <dbReference type="WBParaSite" id="TMUE_2000007404.1"/>
    </source>
</evidence>
<evidence type="ECO:0000259" key="11">
    <source>
        <dbReference type="PROSITE" id="PS50262"/>
    </source>
</evidence>
<dbReference type="InterPro" id="IPR000276">
    <property type="entry name" value="GPCR_Rhodpsn"/>
</dbReference>
<dbReference type="AlphaFoldDB" id="A0A5S6QJR2"/>
<organism evidence="12 13">
    <name type="scientific">Trichuris muris</name>
    <name type="common">Mouse whipworm</name>
    <dbReference type="NCBI Taxonomy" id="70415"/>
    <lineage>
        <taxon>Eukaryota</taxon>
        <taxon>Metazoa</taxon>
        <taxon>Ecdysozoa</taxon>
        <taxon>Nematoda</taxon>
        <taxon>Enoplea</taxon>
        <taxon>Dorylaimia</taxon>
        <taxon>Trichinellida</taxon>
        <taxon>Trichuridae</taxon>
        <taxon>Trichuris</taxon>
    </lineage>
</organism>
<keyword evidence="12" id="KW-1185">Reference proteome</keyword>